<accession>A0A1M4WGB5</accession>
<protein>
    <submittedName>
        <fullName evidence="10">Energy-coupling factor transport system ATP-binding protein</fullName>
    </submittedName>
</protein>
<keyword evidence="3" id="KW-0813">Transport</keyword>
<dbReference type="PANTHER" id="PTHR43553:SF24">
    <property type="entry name" value="ENERGY-COUPLING FACTOR TRANSPORTER ATP-BINDING PROTEIN ECFA1"/>
    <property type="match status" value="1"/>
</dbReference>
<dbReference type="SMART" id="SM00382">
    <property type="entry name" value="AAA"/>
    <property type="match status" value="1"/>
</dbReference>
<dbReference type="EMBL" id="FQUY01000006">
    <property type="protein sequence ID" value="SHE80276.1"/>
    <property type="molecule type" value="Genomic_DNA"/>
</dbReference>
<dbReference type="InterPro" id="IPR027417">
    <property type="entry name" value="P-loop_NTPase"/>
</dbReference>
<dbReference type="STRING" id="1121429.SAMN02745133_01176"/>
<evidence type="ECO:0000256" key="5">
    <source>
        <dbReference type="ARBA" id="ARBA00022741"/>
    </source>
</evidence>
<keyword evidence="4" id="KW-1003">Cell membrane</keyword>
<comment type="subcellular location">
    <subcellularLocation>
        <location evidence="1">Cell membrane</location>
        <topology evidence="1">Peripheral membrane protein</topology>
    </subcellularLocation>
</comment>
<dbReference type="AlphaFoldDB" id="A0A1M4WGB5"/>
<dbReference type="NCBIfam" id="TIGR04520">
    <property type="entry name" value="ECF_ATPase_1"/>
    <property type="match status" value="1"/>
</dbReference>
<dbReference type="CDD" id="cd03225">
    <property type="entry name" value="ABC_cobalt_CbiO_domain1"/>
    <property type="match status" value="1"/>
</dbReference>
<comment type="similarity">
    <text evidence="2">Belongs to the ABC transporter superfamily.</text>
</comment>
<dbReference type="PROSITE" id="PS00211">
    <property type="entry name" value="ABC_TRANSPORTER_1"/>
    <property type="match status" value="1"/>
</dbReference>
<dbReference type="SUPFAM" id="SSF52540">
    <property type="entry name" value="P-loop containing nucleoside triphosphate hydrolases"/>
    <property type="match status" value="1"/>
</dbReference>
<dbReference type="InterPro" id="IPR050095">
    <property type="entry name" value="ECF_ABC_transporter_ATP-bd"/>
</dbReference>
<reference evidence="11" key="1">
    <citation type="submission" date="2016-11" db="EMBL/GenBank/DDBJ databases">
        <authorList>
            <person name="Varghese N."/>
            <person name="Submissions S."/>
        </authorList>
    </citation>
    <scope>NUCLEOTIDE SEQUENCE [LARGE SCALE GENOMIC DNA]</scope>
    <source>
        <strain evidence="11">DSM 12395</strain>
    </source>
</reference>
<dbReference type="PANTHER" id="PTHR43553">
    <property type="entry name" value="HEAVY METAL TRANSPORTER"/>
    <property type="match status" value="1"/>
</dbReference>
<dbReference type="OrthoDB" id="9784332at2"/>
<dbReference type="InterPro" id="IPR003593">
    <property type="entry name" value="AAA+_ATPase"/>
</dbReference>
<dbReference type="Pfam" id="PF00005">
    <property type="entry name" value="ABC_tran"/>
    <property type="match status" value="1"/>
</dbReference>
<keyword evidence="6 10" id="KW-0067">ATP-binding</keyword>
<dbReference type="GO" id="GO:0005524">
    <property type="term" value="F:ATP binding"/>
    <property type="evidence" value="ECO:0007669"/>
    <property type="project" value="UniProtKB-KW"/>
</dbReference>
<dbReference type="Gene3D" id="3.40.50.300">
    <property type="entry name" value="P-loop containing nucleotide triphosphate hydrolases"/>
    <property type="match status" value="1"/>
</dbReference>
<name>A0A1M4WGB5_9FIRM</name>
<keyword evidence="8" id="KW-0472">Membrane</keyword>
<dbReference type="InterPro" id="IPR030947">
    <property type="entry name" value="EcfA_1"/>
</dbReference>
<evidence type="ECO:0000256" key="3">
    <source>
        <dbReference type="ARBA" id="ARBA00022448"/>
    </source>
</evidence>
<evidence type="ECO:0000313" key="11">
    <source>
        <dbReference type="Proteomes" id="UP000184148"/>
    </source>
</evidence>
<dbReference type="GO" id="GO:0042626">
    <property type="term" value="F:ATPase-coupled transmembrane transporter activity"/>
    <property type="evidence" value="ECO:0007669"/>
    <property type="project" value="TreeGrafter"/>
</dbReference>
<dbReference type="GO" id="GO:0016887">
    <property type="term" value="F:ATP hydrolysis activity"/>
    <property type="evidence" value="ECO:0007669"/>
    <property type="project" value="InterPro"/>
</dbReference>
<evidence type="ECO:0000256" key="2">
    <source>
        <dbReference type="ARBA" id="ARBA00005417"/>
    </source>
</evidence>
<proteinExistence type="inferred from homology"/>
<evidence type="ECO:0000256" key="7">
    <source>
        <dbReference type="ARBA" id="ARBA00022967"/>
    </source>
</evidence>
<evidence type="ECO:0000256" key="6">
    <source>
        <dbReference type="ARBA" id="ARBA00022840"/>
    </source>
</evidence>
<evidence type="ECO:0000256" key="8">
    <source>
        <dbReference type="ARBA" id="ARBA00023136"/>
    </source>
</evidence>
<keyword evidence="11" id="KW-1185">Reference proteome</keyword>
<keyword evidence="5" id="KW-0547">Nucleotide-binding</keyword>
<dbReference type="InterPro" id="IPR017871">
    <property type="entry name" value="ABC_transporter-like_CS"/>
</dbReference>
<sequence>MRVSNRKKVICLQGVSYSYPGTNNRIVLDNINLDVHAGEMLVLLGPNGSGKSTLARLMNGLLAPSCGQVLVDGLNTADDTSLWQVRKKVGMVFQNPDNQLVAATVEEELAFGMENLGFPPEEMMKRIREISARMQLDELLNFPPHRLSGGQKQRVAIASVLAIEPQALVLDEPTSMLDPAGRREVISELNRLKQSGKTVVLVTHDMTEAITADRIVVLVQGKAAFMGPPRECFSRVAWLQEIGLEIPPAAELARRIRGKGLVVPQDLYHVADWVEYLCQES</sequence>
<dbReference type="InterPro" id="IPR015856">
    <property type="entry name" value="ABC_transpr_CbiO/EcfA_su"/>
</dbReference>
<keyword evidence="7" id="KW-1278">Translocase</keyword>
<dbReference type="PROSITE" id="PS50893">
    <property type="entry name" value="ABC_TRANSPORTER_2"/>
    <property type="match status" value="1"/>
</dbReference>
<evidence type="ECO:0000256" key="4">
    <source>
        <dbReference type="ARBA" id="ARBA00022475"/>
    </source>
</evidence>
<organism evidence="10 11">
    <name type="scientific">Desulforamulus putei DSM 12395</name>
    <dbReference type="NCBI Taxonomy" id="1121429"/>
    <lineage>
        <taxon>Bacteria</taxon>
        <taxon>Bacillati</taxon>
        <taxon>Bacillota</taxon>
        <taxon>Clostridia</taxon>
        <taxon>Eubacteriales</taxon>
        <taxon>Peptococcaceae</taxon>
        <taxon>Desulforamulus</taxon>
    </lineage>
</organism>
<evidence type="ECO:0000256" key="1">
    <source>
        <dbReference type="ARBA" id="ARBA00004202"/>
    </source>
</evidence>
<dbReference type="GO" id="GO:0043190">
    <property type="term" value="C:ATP-binding cassette (ABC) transporter complex"/>
    <property type="evidence" value="ECO:0007669"/>
    <property type="project" value="TreeGrafter"/>
</dbReference>
<dbReference type="RefSeq" id="WP_073237181.1">
    <property type="nucleotide sequence ID" value="NZ_FQUY01000006.1"/>
</dbReference>
<feature type="domain" description="ABC transporter" evidence="9">
    <location>
        <begin position="10"/>
        <end position="245"/>
    </location>
</feature>
<gene>
    <name evidence="10" type="ORF">SAMN02745133_01176</name>
</gene>
<dbReference type="InterPro" id="IPR003439">
    <property type="entry name" value="ABC_transporter-like_ATP-bd"/>
</dbReference>
<dbReference type="FunFam" id="3.40.50.300:FF:000224">
    <property type="entry name" value="Energy-coupling factor transporter ATP-binding protein EcfA"/>
    <property type="match status" value="1"/>
</dbReference>
<evidence type="ECO:0000259" key="9">
    <source>
        <dbReference type="PROSITE" id="PS50893"/>
    </source>
</evidence>
<evidence type="ECO:0000313" key="10">
    <source>
        <dbReference type="EMBL" id="SHE80276.1"/>
    </source>
</evidence>
<dbReference type="Proteomes" id="UP000184148">
    <property type="component" value="Unassembled WGS sequence"/>
</dbReference>